<organism evidence="2 3">
    <name type="scientific">Exophiala mesophila</name>
    <name type="common">Black yeast-like fungus</name>
    <dbReference type="NCBI Taxonomy" id="212818"/>
    <lineage>
        <taxon>Eukaryota</taxon>
        <taxon>Fungi</taxon>
        <taxon>Dikarya</taxon>
        <taxon>Ascomycota</taxon>
        <taxon>Pezizomycotina</taxon>
        <taxon>Eurotiomycetes</taxon>
        <taxon>Chaetothyriomycetidae</taxon>
        <taxon>Chaetothyriales</taxon>
        <taxon>Herpotrichiellaceae</taxon>
        <taxon>Exophiala</taxon>
    </lineage>
</organism>
<dbReference type="Gene3D" id="2.30.40.10">
    <property type="entry name" value="Urease, subunit C, domain 1"/>
    <property type="match status" value="1"/>
</dbReference>
<comment type="caution">
    <text evidence="2">The sequence shown here is derived from an EMBL/GenBank/DDBJ whole genome shotgun (WGS) entry which is preliminary data.</text>
</comment>
<dbReference type="VEuPathDB" id="FungiDB:PV10_08584"/>
<gene>
    <name evidence="2" type="ORF">B0A52_00318</name>
</gene>
<dbReference type="InterPro" id="IPR006680">
    <property type="entry name" value="Amidohydro-rel"/>
</dbReference>
<dbReference type="AlphaFoldDB" id="A0A438NJP7"/>
<dbReference type="PANTHER" id="PTHR43135">
    <property type="entry name" value="ALPHA-D-RIBOSE 1-METHYLPHOSPHONATE 5-TRIPHOSPHATE DIPHOSPHATASE"/>
    <property type="match status" value="1"/>
</dbReference>
<accession>A0A438NJP7</accession>
<feature type="domain" description="Amidohydrolase-related" evidence="1">
    <location>
        <begin position="84"/>
        <end position="435"/>
    </location>
</feature>
<evidence type="ECO:0000313" key="2">
    <source>
        <dbReference type="EMBL" id="RVX75961.1"/>
    </source>
</evidence>
<dbReference type="InterPro" id="IPR032466">
    <property type="entry name" value="Metal_Hydrolase"/>
</dbReference>
<dbReference type="SUPFAM" id="SSF51556">
    <property type="entry name" value="Metallo-dependent hydrolases"/>
    <property type="match status" value="1"/>
</dbReference>
<dbReference type="SUPFAM" id="SSF51338">
    <property type="entry name" value="Composite domain of metallo-dependent hydrolases"/>
    <property type="match status" value="1"/>
</dbReference>
<dbReference type="OrthoDB" id="194468at2759"/>
<dbReference type="PANTHER" id="PTHR43135:SF3">
    <property type="entry name" value="ALPHA-D-RIBOSE 1-METHYLPHOSPHONATE 5-TRIPHOSPHATE DIPHOSPHATASE"/>
    <property type="match status" value="1"/>
</dbReference>
<proteinExistence type="predicted"/>
<dbReference type="InterPro" id="IPR011059">
    <property type="entry name" value="Metal-dep_hydrolase_composite"/>
</dbReference>
<dbReference type="InterPro" id="IPR051781">
    <property type="entry name" value="Metallo-dep_Hydrolase"/>
</dbReference>
<protein>
    <recommendedName>
        <fullName evidence="1">Amidohydrolase-related domain-containing protein</fullName>
    </recommendedName>
</protein>
<sequence length="454" mass="49492">MDSLSLKFDHELDLETIITPWKLPPQDTYIFTNANVIDPIDGSIQHNVTVRLAGGVVDSILQAKPADGKQEEENVTCIDLEGKYILPGLWDCHVHLLAVQGFTNFDDILNMTPGTGILRQPEIGQAMLDRGFTTVRDCGGALLPIKKAFEDGVFPGPRLFISGRQLTQSGGSGDKRDANDESECCGGAKQLSCRIVDGVPECLKFAREEIRLGSDFIKIMAGGAVSSGSGALRDINFTPEEIRAIAAVASNVGTFVTAHAYTPDVIRQAVENGCLGIEHGNFLDKPTAELMAQKGVYLTPTLVAYACCTIPGFDTFISPDSMKKLRVVLEAGLQSIRVAKEAGVTICFGTDLLGPTHFAQTKEFQIRKAVQSPLEIIQSATINPARMMKRQDDLGRVAPGYIADLLILNANPLEDITVLDRPDQHLLAVFKEGRVMTSRWSKLQVRSRRPKNIM</sequence>
<reference evidence="2 3" key="1">
    <citation type="submission" date="2017-03" db="EMBL/GenBank/DDBJ databases">
        <title>Genomes of endolithic fungi from Antarctica.</title>
        <authorList>
            <person name="Coleine C."/>
            <person name="Masonjones S."/>
            <person name="Stajich J.E."/>
        </authorList>
    </citation>
    <scope>NUCLEOTIDE SEQUENCE [LARGE SCALE GENOMIC DNA]</scope>
    <source>
        <strain evidence="2 3">CCFEE 6314</strain>
    </source>
</reference>
<dbReference type="GO" id="GO:0016810">
    <property type="term" value="F:hydrolase activity, acting on carbon-nitrogen (but not peptide) bonds"/>
    <property type="evidence" value="ECO:0007669"/>
    <property type="project" value="InterPro"/>
</dbReference>
<dbReference type="EMBL" id="NAJM01000001">
    <property type="protein sequence ID" value="RVX75961.1"/>
    <property type="molecule type" value="Genomic_DNA"/>
</dbReference>
<dbReference type="Pfam" id="PF01979">
    <property type="entry name" value="Amidohydro_1"/>
    <property type="match status" value="1"/>
</dbReference>
<dbReference type="CDD" id="cd01299">
    <property type="entry name" value="Met_dep_hydrolase_A"/>
    <property type="match status" value="1"/>
</dbReference>
<evidence type="ECO:0000259" key="1">
    <source>
        <dbReference type="Pfam" id="PF01979"/>
    </source>
</evidence>
<name>A0A438NJP7_EXOME</name>
<evidence type="ECO:0000313" key="3">
    <source>
        <dbReference type="Proteomes" id="UP000288859"/>
    </source>
</evidence>
<dbReference type="Proteomes" id="UP000288859">
    <property type="component" value="Unassembled WGS sequence"/>
</dbReference>
<dbReference type="Gene3D" id="3.20.20.140">
    <property type="entry name" value="Metal-dependent hydrolases"/>
    <property type="match status" value="1"/>
</dbReference>
<dbReference type="InterPro" id="IPR057744">
    <property type="entry name" value="OTAase-like"/>
</dbReference>